<accession>A0A0J6D0C7</accession>
<dbReference type="SUPFAM" id="SSF52540">
    <property type="entry name" value="P-loop containing nucleoside triphosphate hydrolases"/>
    <property type="match status" value="1"/>
</dbReference>
<dbReference type="PROSITE" id="PS50893">
    <property type="entry name" value="ABC_TRANSPORTER_2"/>
    <property type="match status" value="1"/>
</dbReference>
<dbReference type="Gene3D" id="3.40.50.300">
    <property type="entry name" value="P-loop containing nucleotide triphosphate hydrolases"/>
    <property type="match status" value="1"/>
</dbReference>
<keyword evidence="5" id="KW-0547">Nucleotide-binding</keyword>
<evidence type="ECO:0000256" key="3">
    <source>
        <dbReference type="ARBA" id="ARBA00022475"/>
    </source>
</evidence>
<dbReference type="Proteomes" id="UP000035996">
    <property type="component" value="Unassembled WGS sequence"/>
</dbReference>
<reference evidence="12" key="1">
    <citation type="submission" date="2015-06" db="EMBL/GenBank/DDBJ databases">
        <authorList>
            <person name="Liu B."/>
            <person name="Wang J."/>
            <person name="Zhu Y."/>
            <person name="Liu G."/>
            <person name="Chen Q."/>
            <person name="Zheng C."/>
            <person name="Che J."/>
            <person name="Ge C."/>
            <person name="Shi H."/>
            <person name="Pan Z."/>
            <person name="Liu X."/>
        </authorList>
    </citation>
    <scope>NUCLEOTIDE SEQUENCE [LARGE SCALE GENOMIC DNA]</scope>
    <source>
        <strain evidence="12">DSM 16346</strain>
    </source>
</reference>
<keyword evidence="6 12" id="KW-0067">ATP-binding</keyword>
<feature type="transmembrane region" description="Helical" evidence="9">
    <location>
        <begin position="176"/>
        <end position="193"/>
    </location>
</feature>
<dbReference type="EMBL" id="LELK01000004">
    <property type="protein sequence ID" value="KMM37669.1"/>
    <property type="molecule type" value="Genomic_DNA"/>
</dbReference>
<dbReference type="OrthoDB" id="9806127at2"/>
<evidence type="ECO:0000256" key="7">
    <source>
        <dbReference type="ARBA" id="ARBA00022989"/>
    </source>
</evidence>
<protein>
    <submittedName>
        <fullName evidence="12">ABC transporter ATP-binding protein</fullName>
    </submittedName>
</protein>
<dbReference type="InterPro" id="IPR036640">
    <property type="entry name" value="ABC1_TM_sf"/>
</dbReference>
<dbReference type="PROSITE" id="PS00211">
    <property type="entry name" value="ABC_TRANSPORTER_1"/>
    <property type="match status" value="1"/>
</dbReference>
<evidence type="ECO:0000313" key="13">
    <source>
        <dbReference type="Proteomes" id="UP000035996"/>
    </source>
</evidence>
<keyword evidence="3" id="KW-1003">Cell membrane</keyword>
<dbReference type="FunFam" id="3.40.50.300:FF:000221">
    <property type="entry name" value="Multidrug ABC transporter ATP-binding protein"/>
    <property type="match status" value="1"/>
</dbReference>
<dbReference type="InterPro" id="IPR027417">
    <property type="entry name" value="P-loop_NTPase"/>
</dbReference>
<dbReference type="Pfam" id="PF00005">
    <property type="entry name" value="ABC_tran"/>
    <property type="match status" value="1"/>
</dbReference>
<sequence length="616" mass="70742">MREVFKTFKYWPRIFSLLWQTHRGYFFLVIFLNIFSGLLPALLIFLTQILVNYVQSSYSEDLDFSTSLGEFGPIFSVFAIVTILSGISGLILETFKSIYRELLSNVINIKIMNKAINLSYASFENDRIYDNLQRARQDATYKPYQIFEKVMGIIQGTVTLFSVAGILIAWKWWIGFILLLIPISSAWSVLKVGQQIFQVDYQRATEKRKQFYFMHLLTTDANVKEIKTFQLGELILGKYKGLYQKFFAQDKFLLLKRMKIDLVFQILTLIVVVGIQLLVIYESLLGLIAIGSLIAYFQAMTTSQTTSTRLMYNIFEMHQNNLYISQLFTFFDVEEETDRPLSLKQPETSNGFTNTGIEFVNVSFKYPNTNHYVLKNVSFQIKPGETLALVGKNGSGKSTIVKLLNRLYTEYDGLILLNGKELRSYTAKEWSQVITAVFQDFVKYELDVKDNIGFGNFEKSDDIHAINESAILSGSSEIIEKLPYGLDTQLGKWFADGYQLSGGQWQRIAIARSYMKNAEIYILDEPTAALDPESETEVFKKFNEVTKGKIGIFISHRYSAVQYTDNIIVLKDGRIVEQGNHELLIRKKGEYAKLYETQAESYVKTYRPQKLVSSSS</sequence>
<dbReference type="PANTHER" id="PTHR43394:SF1">
    <property type="entry name" value="ATP-BINDING CASSETTE SUB-FAMILY B MEMBER 10, MITOCHONDRIAL"/>
    <property type="match status" value="1"/>
</dbReference>
<evidence type="ECO:0000256" key="9">
    <source>
        <dbReference type="SAM" id="Phobius"/>
    </source>
</evidence>
<gene>
    <name evidence="12" type="ORF">AB986_12565</name>
</gene>
<feature type="domain" description="ABC transmembrane type-1" evidence="11">
    <location>
        <begin position="27"/>
        <end position="319"/>
    </location>
</feature>
<dbReference type="PANTHER" id="PTHR43394">
    <property type="entry name" value="ATP-DEPENDENT PERMEASE MDL1, MITOCHONDRIAL"/>
    <property type="match status" value="1"/>
</dbReference>
<dbReference type="STRING" id="157733.AB986_12565"/>
<dbReference type="GO" id="GO:0016887">
    <property type="term" value="F:ATP hydrolysis activity"/>
    <property type="evidence" value="ECO:0007669"/>
    <property type="project" value="InterPro"/>
</dbReference>
<dbReference type="InterPro" id="IPR039421">
    <property type="entry name" value="Type_1_exporter"/>
</dbReference>
<dbReference type="InterPro" id="IPR003439">
    <property type="entry name" value="ABC_transporter-like_ATP-bd"/>
</dbReference>
<evidence type="ECO:0000259" key="10">
    <source>
        <dbReference type="PROSITE" id="PS50893"/>
    </source>
</evidence>
<feature type="domain" description="ABC transporter" evidence="10">
    <location>
        <begin position="357"/>
        <end position="597"/>
    </location>
</feature>
<evidence type="ECO:0000259" key="11">
    <source>
        <dbReference type="PROSITE" id="PS50929"/>
    </source>
</evidence>
<keyword evidence="7 9" id="KW-1133">Transmembrane helix</keyword>
<keyword evidence="8 9" id="KW-0472">Membrane</keyword>
<evidence type="ECO:0000313" key="12">
    <source>
        <dbReference type="EMBL" id="KMM37669.1"/>
    </source>
</evidence>
<evidence type="ECO:0000256" key="5">
    <source>
        <dbReference type="ARBA" id="ARBA00022741"/>
    </source>
</evidence>
<dbReference type="PROSITE" id="PS50929">
    <property type="entry name" value="ABC_TM1F"/>
    <property type="match status" value="1"/>
</dbReference>
<keyword evidence="13" id="KW-1185">Reference proteome</keyword>
<dbReference type="SUPFAM" id="SSF90123">
    <property type="entry name" value="ABC transporter transmembrane region"/>
    <property type="match status" value="1"/>
</dbReference>
<dbReference type="InterPro" id="IPR017871">
    <property type="entry name" value="ABC_transporter-like_CS"/>
</dbReference>
<dbReference type="AlphaFoldDB" id="A0A0J6D0C7"/>
<dbReference type="PATRIC" id="fig|157733.3.peg.544"/>
<dbReference type="GO" id="GO:0005886">
    <property type="term" value="C:plasma membrane"/>
    <property type="evidence" value="ECO:0007669"/>
    <property type="project" value="UniProtKB-SubCell"/>
</dbReference>
<evidence type="ECO:0000256" key="4">
    <source>
        <dbReference type="ARBA" id="ARBA00022692"/>
    </source>
</evidence>
<evidence type="ECO:0000256" key="8">
    <source>
        <dbReference type="ARBA" id="ARBA00023136"/>
    </source>
</evidence>
<evidence type="ECO:0000256" key="2">
    <source>
        <dbReference type="ARBA" id="ARBA00022448"/>
    </source>
</evidence>
<name>A0A0J6D0C7_9BACL</name>
<dbReference type="GO" id="GO:0005524">
    <property type="term" value="F:ATP binding"/>
    <property type="evidence" value="ECO:0007669"/>
    <property type="project" value="UniProtKB-KW"/>
</dbReference>
<keyword evidence="4 9" id="KW-0812">Transmembrane</keyword>
<feature type="transmembrane region" description="Helical" evidence="9">
    <location>
        <begin position="260"/>
        <end position="278"/>
    </location>
</feature>
<comment type="subcellular location">
    <subcellularLocation>
        <location evidence="1">Cell membrane</location>
        <topology evidence="1">Multi-pass membrane protein</topology>
    </subcellularLocation>
</comment>
<proteinExistence type="predicted"/>
<dbReference type="SMART" id="SM00382">
    <property type="entry name" value="AAA"/>
    <property type="match status" value="1"/>
</dbReference>
<feature type="transmembrane region" description="Helical" evidence="9">
    <location>
        <begin position="150"/>
        <end position="170"/>
    </location>
</feature>
<feature type="transmembrane region" description="Helical" evidence="9">
    <location>
        <begin position="25"/>
        <end position="51"/>
    </location>
</feature>
<comment type="caution">
    <text evidence="12">The sequence shown here is derived from an EMBL/GenBank/DDBJ whole genome shotgun (WGS) entry which is preliminary data.</text>
</comment>
<feature type="transmembrane region" description="Helical" evidence="9">
    <location>
        <begin position="71"/>
        <end position="92"/>
    </location>
</feature>
<dbReference type="Gene3D" id="1.20.1560.10">
    <property type="entry name" value="ABC transporter type 1, transmembrane domain"/>
    <property type="match status" value="1"/>
</dbReference>
<dbReference type="InterPro" id="IPR003593">
    <property type="entry name" value="AAA+_ATPase"/>
</dbReference>
<organism evidence="12 13">
    <name type="scientific">Guptibacillus hwajinpoensis</name>
    <dbReference type="NCBI Taxonomy" id="208199"/>
    <lineage>
        <taxon>Bacteria</taxon>
        <taxon>Bacillati</taxon>
        <taxon>Bacillota</taxon>
        <taxon>Bacilli</taxon>
        <taxon>Bacillales</taxon>
        <taxon>Guptibacillaceae</taxon>
        <taxon>Guptibacillus</taxon>
    </lineage>
</organism>
<keyword evidence="2" id="KW-0813">Transport</keyword>
<evidence type="ECO:0000256" key="1">
    <source>
        <dbReference type="ARBA" id="ARBA00004651"/>
    </source>
</evidence>
<evidence type="ECO:0000256" key="6">
    <source>
        <dbReference type="ARBA" id="ARBA00022840"/>
    </source>
</evidence>
<dbReference type="InterPro" id="IPR011527">
    <property type="entry name" value="ABC1_TM_dom"/>
</dbReference>
<dbReference type="GO" id="GO:0015421">
    <property type="term" value="F:ABC-type oligopeptide transporter activity"/>
    <property type="evidence" value="ECO:0007669"/>
    <property type="project" value="TreeGrafter"/>
</dbReference>